<organism evidence="2 3">
    <name type="scientific">Halobacteriovorax marinus (strain ATCC BAA-682 / DSM 15412 / SJ)</name>
    <name type="common">Bacteriovorax marinus</name>
    <dbReference type="NCBI Taxonomy" id="862908"/>
    <lineage>
        <taxon>Bacteria</taxon>
        <taxon>Pseudomonadati</taxon>
        <taxon>Bdellovibrionota</taxon>
        <taxon>Bacteriovoracia</taxon>
        <taxon>Bacteriovoracales</taxon>
        <taxon>Halobacteriovoraceae</taxon>
        <taxon>Halobacteriovorax</taxon>
    </lineage>
</organism>
<accession>E1X691</accession>
<dbReference type="InterPro" id="IPR007314">
    <property type="entry name" value="Cofac_haem-bd_dom"/>
</dbReference>
<evidence type="ECO:0000313" key="3">
    <source>
        <dbReference type="Proteomes" id="UP000008963"/>
    </source>
</evidence>
<dbReference type="AlphaFoldDB" id="E1X691"/>
<dbReference type="OrthoDB" id="9795827at2"/>
<dbReference type="Pfam" id="PF04187">
    <property type="entry name" value="Cofac_haem_bdg"/>
    <property type="match status" value="1"/>
</dbReference>
<dbReference type="PATRIC" id="fig|862908.3.peg.2535"/>
<protein>
    <recommendedName>
        <fullName evidence="1">Haem-binding uptake Tiki superfamily ChaN domain-containing protein</fullName>
    </recommendedName>
</protein>
<dbReference type="Proteomes" id="UP000008963">
    <property type="component" value="Chromosome"/>
</dbReference>
<sequence length="543" mass="64792">MKTNIQKVRKNIYNYMKNKAHALEGNLSPELISYQRSQNRYSNRDFLISSFQNLVKSLKKSKVIYLGDFHSFDQSSRNFQRIMRPLSKSKLPLTLGVEFVHIEHQKHIDNYLANNITEIEFLENINYYESWRFPWAQYKVFFELARESGHRILALNSIGSLSARDKRAAKILVQYMKDHPKDKLLVLFGEYHITPSKLPKQVLTRSKEKFTQTIVHQNLDKVYWKLEDTQMGRKKTQVIEFDENEFSIQSSAPWVKYESMIYWYENLLEDPDFDIHQYMMESGLKSFTENANDTFLFLTEKMLGALNFKIPSSYIEDFNLHDHQKMSFILKKAEAIKSKSVSKYFKNLVIKGRSFKVPNTNDYYCSNYSINRLSYLGGVHIWHLKRKLDKLQTVATLSSNSQEKRFTFLVYQFCYAYFCSKIINPYRKCDLYADIFEKSRMKENKDTHYYKLCLELIEYDHIEIDINKTIKGLSLDKVYKIAKIIGYMFGDLFFDFHFEKNSKKYLSINEILCEKEIEEENYIDLCKALLPKRKYKAYKKRFF</sequence>
<dbReference type="Gene3D" id="3.40.50.11550">
    <property type="match status" value="1"/>
</dbReference>
<name>E1X691_HALMS</name>
<dbReference type="HOGENOM" id="CLU_501324_0_0_7"/>
<proteinExistence type="predicted"/>
<dbReference type="SUPFAM" id="SSF159501">
    <property type="entry name" value="EreA/ChaN-like"/>
    <property type="match status" value="1"/>
</dbReference>
<dbReference type="EMBL" id="FQ312005">
    <property type="protein sequence ID" value="CBW27436.1"/>
    <property type="molecule type" value="Genomic_DNA"/>
</dbReference>
<gene>
    <name evidence="2" type="ordered locus">BMS_2655</name>
</gene>
<dbReference type="RefSeq" id="WP_014245211.1">
    <property type="nucleotide sequence ID" value="NC_016620.1"/>
</dbReference>
<dbReference type="KEGG" id="bmx:BMS_2655"/>
<reference evidence="3" key="1">
    <citation type="journal article" date="2013" name="ISME J.">
        <title>A small predatory core genome in the divergent marine Bacteriovorax marinus SJ and the terrestrial Bdellovibrio bacteriovorus.</title>
        <authorList>
            <person name="Crossman L.C."/>
            <person name="Chen H."/>
            <person name="Cerdeno-Tarraga A.M."/>
            <person name="Brooks K."/>
            <person name="Quail M.A."/>
            <person name="Pineiro S.A."/>
            <person name="Hobley L."/>
            <person name="Sockett R.E."/>
            <person name="Bentley S.D."/>
            <person name="Parkhill J."/>
            <person name="Williams H.N."/>
            <person name="Stine O.C."/>
        </authorList>
    </citation>
    <scope>NUCLEOTIDE SEQUENCE [LARGE SCALE GENOMIC DNA]</scope>
    <source>
        <strain evidence="3">ATCC BAA-682 / DSM 15412 / SJ</strain>
    </source>
</reference>
<evidence type="ECO:0000313" key="2">
    <source>
        <dbReference type="EMBL" id="CBW27436.1"/>
    </source>
</evidence>
<feature type="domain" description="Haem-binding uptake Tiki superfamily ChaN" evidence="1">
    <location>
        <begin position="54"/>
        <end position="156"/>
    </location>
</feature>
<dbReference type="STRING" id="862908.BMS_2655"/>
<keyword evidence="3" id="KW-1185">Reference proteome</keyword>
<dbReference type="eggNOG" id="COG3016">
    <property type="taxonomic scope" value="Bacteria"/>
</dbReference>
<evidence type="ECO:0000259" key="1">
    <source>
        <dbReference type="Pfam" id="PF04187"/>
    </source>
</evidence>